<dbReference type="RefSeq" id="WP_267539604.1">
    <property type="nucleotide sequence ID" value="NZ_JAPNKA010000001.1"/>
</dbReference>
<accession>A0ABT4AH26</accession>
<name>A0ABT4AH26_9BACT</name>
<proteinExistence type="predicted"/>
<dbReference type="Proteomes" id="UP001207654">
    <property type="component" value="Unassembled WGS sequence"/>
</dbReference>
<evidence type="ECO:0000313" key="2">
    <source>
        <dbReference type="Proteomes" id="UP001207654"/>
    </source>
</evidence>
<reference evidence="1 2" key="1">
    <citation type="submission" date="2022-11" db="EMBL/GenBank/DDBJ databases">
        <title>Minimal conservation of predation-associated metabolite biosynthetic gene clusters underscores biosynthetic potential of Myxococcota including descriptions for ten novel species: Archangium lansinium sp. nov., Myxococcus landrumus sp. nov., Nannocystis bai.</title>
        <authorList>
            <person name="Ahearne A."/>
            <person name="Stevens C."/>
            <person name="Phillips K."/>
        </authorList>
    </citation>
    <scope>NUCLEOTIDE SEQUENCE [LARGE SCALE GENOMIC DNA]</scope>
    <source>
        <strain evidence="1 2">MIWBW</strain>
    </source>
</reference>
<evidence type="ECO:0000313" key="1">
    <source>
        <dbReference type="EMBL" id="MCY1080985.1"/>
    </source>
</evidence>
<keyword evidence="2" id="KW-1185">Reference proteome</keyword>
<dbReference type="EMBL" id="JAPNKA010000001">
    <property type="protein sequence ID" value="MCY1080985.1"/>
    <property type="molecule type" value="Genomic_DNA"/>
</dbReference>
<comment type="caution">
    <text evidence="1">The sequence shown here is derived from an EMBL/GenBank/DDBJ whole genome shotgun (WGS) entry which is preliminary data.</text>
</comment>
<organism evidence="1 2">
    <name type="scientific">Archangium lansingense</name>
    <dbReference type="NCBI Taxonomy" id="2995310"/>
    <lineage>
        <taxon>Bacteria</taxon>
        <taxon>Pseudomonadati</taxon>
        <taxon>Myxococcota</taxon>
        <taxon>Myxococcia</taxon>
        <taxon>Myxococcales</taxon>
        <taxon>Cystobacterineae</taxon>
        <taxon>Archangiaceae</taxon>
        <taxon>Archangium</taxon>
    </lineage>
</organism>
<protein>
    <submittedName>
        <fullName evidence="1">Uncharacterized protein</fullName>
    </submittedName>
</protein>
<sequence length="267" mass="30796">MNAERSPALEFPAMLFGTKATTRRKVSAEGHWWARQYLETGAFPQPRQMRQVLPGEVLVMHSGADFDTGDPRWRMHVFVEVFMGLDEGVPEEELPRMRDAFESFCLSTPWGALDHAVSPPPPQSAERMANRLASVLRFWEVLQSLRYAFWSFDQKYTLEELMDDIYRRTLEAWCPGGPAPVREHLALTVERMARATREECLEAVLRVMSGIVEVDTDIKHREVLGDPDFLRERLSALPPRKFEALSSAYKYAVATQLSDWDRKLERH</sequence>
<gene>
    <name evidence="1" type="ORF">OV287_41710</name>
</gene>